<dbReference type="InterPro" id="IPR003593">
    <property type="entry name" value="AAA+_ATPase"/>
</dbReference>
<feature type="non-terminal residue" evidence="5">
    <location>
        <position position="471"/>
    </location>
</feature>
<reference evidence="5" key="1">
    <citation type="submission" date="2018-05" db="EMBL/GenBank/DDBJ databases">
        <authorList>
            <person name="Lanie J.A."/>
            <person name="Ng W.-L."/>
            <person name="Kazmierczak K.M."/>
            <person name="Andrzejewski T.M."/>
            <person name="Davidsen T.M."/>
            <person name="Wayne K.J."/>
            <person name="Tettelin H."/>
            <person name="Glass J.I."/>
            <person name="Rusch D."/>
            <person name="Podicherti R."/>
            <person name="Tsui H.-C.T."/>
            <person name="Winkler M.E."/>
        </authorList>
    </citation>
    <scope>NUCLEOTIDE SEQUENCE</scope>
</reference>
<feature type="non-terminal residue" evidence="5">
    <location>
        <position position="1"/>
    </location>
</feature>
<evidence type="ECO:0000256" key="1">
    <source>
        <dbReference type="ARBA" id="ARBA00022448"/>
    </source>
</evidence>
<dbReference type="Gene3D" id="3.40.50.300">
    <property type="entry name" value="P-loop containing nucleotide triphosphate hydrolases"/>
    <property type="match status" value="2"/>
</dbReference>
<evidence type="ECO:0000256" key="2">
    <source>
        <dbReference type="ARBA" id="ARBA00022741"/>
    </source>
</evidence>
<evidence type="ECO:0000259" key="4">
    <source>
        <dbReference type="PROSITE" id="PS50893"/>
    </source>
</evidence>
<dbReference type="AlphaFoldDB" id="A0A382HD47"/>
<keyword evidence="1" id="KW-0813">Transport</keyword>
<organism evidence="5">
    <name type="scientific">marine metagenome</name>
    <dbReference type="NCBI Taxonomy" id="408172"/>
    <lineage>
        <taxon>unclassified sequences</taxon>
        <taxon>metagenomes</taxon>
        <taxon>ecological metagenomes</taxon>
    </lineage>
</organism>
<keyword evidence="2" id="KW-0547">Nucleotide-binding</keyword>
<dbReference type="InterPro" id="IPR027417">
    <property type="entry name" value="P-loop_NTPase"/>
</dbReference>
<dbReference type="PANTHER" id="PTHR43776:SF8">
    <property type="entry name" value="ABC TRANSPORTER, ATP-BINDING PROTEIN"/>
    <property type="match status" value="1"/>
</dbReference>
<protein>
    <recommendedName>
        <fullName evidence="4">ABC transporter domain-containing protein</fullName>
    </recommendedName>
</protein>
<dbReference type="PANTHER" id="PTHR43776">
    <property type="entry name" value="TRANSPORT ATP-BINDING PROTEIN"/>
    <property type="match status" value="1"/>
</dbReference>
<dbReference type="InterPro" id="IPR050319">
    <property type="entry name" value="ABC_transp_ATP-bind"/>
</dbReference>
<evidence type="ECO:0000313" key="5">
    <source>
        <dbReference type="EMBL" id="SVB85206.1"/>
    </source>
</evidence>
<dbReference type="SUPFAM" id="SSF52540">
    <property type="entry name" value="P-loop containing nucleoside triphosphate hydrolases"/>
    <property type="match status" value="2"/>
</dbReference>
<proteinExistence type="predicted"/>
<keyword evidence="3" id="KW-0067">ATP-binding</keyword>
<dbReference type="NCBIfam" id="NF007739">
    <property type="entry name" value="PRK10419.1"/>
    <property type="match status" value="2"/>
</dbReference>
<feature type="domain" description="ABC transporter" evidence="4">
    <location>
        <begin position="4"/>
        <end position="204"/>
    </location>
</feature>
<dbReference type="Pfam" id="PF00005">
    <property type="entry name" value="ABC_tran"/>
    <property type="match status" value="2"/>
</dbReference>
<dbReference type="EMBL" id="UINC01060570">
    <property type="protein sequence ID" value="SVB85206.1"/>
    <property type="molecule type" value="Genomic_DNA"/>
</dbReference>
<dbReference type="NCBIfam" id="NF008453">
    <property type="entry name" value="PRK11308.1"/>
    <property type="match status" value="2"/>
</dbReference>
<gene>
    <name evidence="5" type="ORF">METZ01_LOCUS238060</name>
</gene>
<dbReference type="PROSITE" id="PS00211">
    <property type="entry name" value="ABC_TRANSPORTER_1"/>
    <property type="match status" value="1"/>
</dbReference>
<dbReference type="InterPro" id="IPR017871">
    <property type="entry name" value="ABC_transporter-like_CS"/>
</dbReference>
<evidence type="ECO:0000256" key="3">
    <source>
        <dbReference type="ARBA" id="ARBA00022840"/>
    </source>
</evidence>
<dbReference type="GO" id="GO:0055085">
    <property type="term" value="P:transmembrane transport"/>
    <property type="evidence" value="ECO:0007669"/>
    <property type="project" value="UniProtKB-ARBA"/>
</dbReference>
<dbReference type="PROSITE" id="PS50893">
    <property type="entry name" value="ABC_TRANSPORTER_2"/>
    <property type="match status" value="2"/>
</dbReference>
<name>A0A382HD47_9ZZZZ</name>
<dbReference type="GO" id="GO:0005524">
    <property type="term" value="F:ATP binding"/>
    <property type="evidence" value="ECO:0007669"/>
    <property type="project" value="UniProtKB-KW"/>
</dbReference>
<dbReference type="SMART" id="SM00382">
    <property type="entry name" value="AAA"/>
    <property type="match status" value="2"/>
</dbReference>
<dbReference type="InterPro" id="IPR003439">
    <property type="entry name" value="ABC_transporter-like_ATP-bd"/>
</dbReference>
<dbReference type="CDD" id="cd03257">
    <property type="entry name" value="ABC_NikE_OppD_transporters"/>
    <property type="match status" value="2"/>
</dbReference>
<feature type="domain" description="ABC transporter" evidence="4">
    <location>
        <begin position="252"/>
        <end position="471"/>
    </location>
</feature>
<dbReference type="GO" id="GO:0016887">
    <property type="term" value="F:ATP hydrolysis activity"/>
    <property type="evidence" value="ECO:0007669"/>
    <property type="project" value="InterPro"/>
</dbReference>
<sequence length="471" mass="53426">LSILRLLNSKIYNTSGKIIFNNKNILELNLDEVQRIRGKEIAMIFQEPMSALNPTMTIGNQLIEICNRHLDLNHNEIIKRIHDLIIKVKLDNIKNLLKKFPHEISGGQKQRVMITMALLCNPSLLIADEPTTALDVPVQKEILQLIKDLQKSENLSVLFISHDLSIVRKIADKVVIMKSGEIIEQGSNSTLFNNPKNPYTKALLSIKPSKTIRLKELPTIEKILNKNFKNEIIAPKTRFKKLNKIYSKPPLLKISNINKNYISKLGMFSKQDSFKALKKINLELYQGETLGLVGESGCGKTTLAKTILQIEKAHSGTIIYKGEDITQLSKRDLKQYRKDIQLIFQDPYSSLNPKLNVCETIIEPIKYHKILTNKSALIKKATQLLVDVGLSADFLYRYPHELSGGQRQRIGIARAISLNPKIIICDEAVSALDVSVQAQVLNLLNKLKDNYNFTYIFISHDLSVVKHMCDN</sequence>
<accession>A0A382HD47</accession>